<feature type="region of interest" description="Disordered" evidence="1">
    <location>
        <begin position="460"/>
        <end position="479"/>
    </location>
</feature>
<proteinExistence type="predicted"/>
<sequence>MDVQHISRECSSSESSLTLLASQQEISFFQPDFLAGTNSRLISTGHNNSTTNVEERSCSQPPHPLWTLPQKRSNQSLTAGRVGDPDEPHPREFSGIFSAKRLKGPITPPLPSPLSSCNNLVTTGLSQPLLDLSEAKAVSPKRAGPAEATEDQLDFDRLKPLRSPFEFRELVASQVDRYAKDGIQRFDLNRPMRSENSSGYIYYAPTNPSDKTDQTLHAHRRVPRRQLSYGDPRSRPGSRPLHRTTGSWELRHEAERHAEDLDLSFRSDSTSNVSAARPYHSEPIKSKPRLWLDLSEQDKIQEAVSILKLQETQKTVTEVHVNDLKHAITIRTSPSKPQVISTPRRRVAINTFQTSTSVCPDRGFSIAYPHTPPPTPASVVGLGIESVLNGKYDEAYERIKAKQTWTQTPPSSNPSSTDNVRRVPLERTRPVRADTPRPTAPVQLQPSEFTYRIITELEASVASIPQPGDIPDMSPSRAT</sequence>
<comment type="caution">
    <text evidence="2">The sequence shown here is derived from an EMBL/GenBank/DDBJ whole genome shotgun (WGS) entry which is preliminary data.</text>
</comment>
<feature type="compositionally biased region" description="Basic and acidic residues" evidence="1">
    <location>
        <begin position="419"/>
        <end position="435"/>
    </location>
</feature>
<feature type="region of interest" description="Disordered" evidence="1">
    <location>
        <begin position="205"/>
        <end position="247"/>
    </location>
</feature>
<evidence type="ECO:0000313" key="2">
    <source>
        <dbReference type="EMBL" id="KAF6222944.1"/>
    </source>
</evidence>
<feature type="region of interest" description="Disordered" evidence="1">
    <location>
        <begin position="45"/>
        <end position="93"/>
    </location>
</feature>
<evidence type="ECO:0000313" key="3">
    <source>
        <dbReference type="Proteomes" id="UP000593566"/>
    </source>
</evidence>
<dbReference type="GeneID" id="59329413"/>
<gene>
    <name evidence="2" type="ORF">HO133_000995</name>
</gene>
<evidence type="ECO:0000256" key="1">
    <source>
        <dbReference type="SAM" id="MobiDB-lite"/>
    </source>
</evidence>
<dbReference type="Proteomes" id="UP000593566">
    <property type="component" value="Unassembled WGS sequence"/>
</dbReference>
<dbReference type="EMBL" id="JACCJB010000011">
    <property type="protein sequence ID" value="KAF6222944.1"/>
    <property type="molecule type" value="Genomic_DNA"/>
</dbReference>
<feature type="compositionally biased region" description="Low complexity" evidence="1">
    <location>
        <begin position="404"/>
        <end position="417"/>
    </location>
</feature>
<keyword evidence="3" id="KW-1185">Reference proteome</keyword>
<dbReference type="AlphaFoldDB" id="A0A8H6CG91"/>
<feature type="compositionally biased region" description="Basic and acidic residues" evidence="1">
    <location>
        <begin position="83"/>
        <end position="92"/>
    </location>
</feature>
<dbReference type="RefSeq" id="XP_037152290.1">
    <property type="nucleotide sequence ID" value="XM_037291928.1"/>
</dbReference>
<feature type="region of interest" description="Disordered" evidence="1">
    <location>
        <begin position="402"/>
        <end position="446"/>
    </location>
</feature>
<protein>
    <submittedName>
        <fullName evidence="2">Uncharacterized protein</fullName>
    </submittedName>
</protein>
<reference evidence="2 3" key="1">
    <citation type="journal article" date="2020" name="Genomics">
        <title>Complete, high-quality genomes from long-read metagenomic sequencing of two wolf lichen thalli reveals enigmatic genome architecture.</title>
        <authorList>
            <person name="McKenzie S.K."/>
            <person name="Walston R.F."/>
            <person name="Allen J.L."/>
        </authorList>
    </citation>
    <scope>NUCLEOTIDE SEQUENCE [LARGE SCALE GENOMIC DNA]</scope>
    <source>
        <strain evidence="2">WasteWater1</strain>
    </source>
</reference>
<name>A0A8H6CG91_9LECA</name>
<accession>A0A8H6CG91</accession>
<organism evidence="2 3">
    <name type="scientific">Letharia lupina</name>
    <dbReference type="NCBI Taxonomy" id="560253"/>
    <lineage>
        <taxon>Eukaryota</taxon>
        <taxon>Fungi</taxon>
        <taxon>Dikarya</taxon>
        <taxon>Ascomycota</taxon>
        <taxon>Pezizomycotina</taxon>
        <taxon>Lecanoromycetes</taxon>
        <taxon>OSLEUM clade</taxon>
        <taxon>Lecanoromycetidae</taxon>
        <taxon>Lecanorales</taxon>
        <taxon>Lecanorineae</taxon>
        <taxon>Parmeliaceae</taxon>
        <taxon>Letharia</taxon>
    </lineage>
</organism>